<organism evidence="1">
    <name type="scientific">Pseudogemmatithrix spongiicola</name>
    <dbReference type="NCBI Taxonomy" id="3062599"/>
    <lineage>
        <taxon>Bacteria</taxon>
        <taxon>Pseudomonadati</taxon>
        <taxon>Gemmatimonadota</taxon>
        <taxon>Gemmatimonadia</taxon>
        <taxon>Gemmatimonadales</taxon>
        <taxon>Gemmatimonadaceae</taxon>
        <taxon>Pseudogemmatithrix</taxon>
    </lineage>
</organism>
<dbReference type="KEGG" id="pspc:Strain318_000618"/>
<protein>
    <submittedName>
        <fullName evidence="1">DUF1579 family protein</fullName>
    </submittedName>
</protein>
<gene>
    <name evidence="1" type="ORF">Strain138_000618</name>
    <name evidence="2" type="ORF">Strain318_000618</name>
</gene>
<accession>A0AA49JSZ6</accession>
<evidence type="ECO:0000313" key="3">
    <source>
        <dbReference type="Proteomes" id="UP001229955"/>
    </source>
</evidence>
<accession>A0AA49JYM1</accession>
<dbReference type="Proteomes" id="UP001229955">
    <property type="component" value="Chromosome"/>
</dbReference>
<proteinExistence type="predicted"/>
<dbReference type="EMBL" id="CP130612">
    <property type="protein sequence ID" value="WKW11374.1"/>
    <property type="molecule type" value="Genomic_DNA"/>
</dbReference>
<evidence type="ECO:0000313" key="1">
    <source>
        <dbReference type="EMBL" id="WKW11374.1"/>
    </source>
</evidence>
<reference evidence="1" key="1">
    <citation type="submission" date="2023-07" db="EMBL/GenBank/DDBJ databases">
        <authorList>
            <person name="Haufschild T."/>
            <person name="Kallscheuer N."/>
            <person name="Hammer J."/>
            <person name="Kohn T."/>
            <person name="Kabuu M."/>
            <person name="Jogler M."/>
            <person name="Wohfarth N."/>
            <person name="Heuer A."/>
            <person name="Rohde M."/>
            <person name="van Teeseling M.C.F."/>
            <person name="Jogler C."/>
        </authorList>
    </citation>
    <scope>NUCLEOTIDE SEQUENCE</scope>
    <source>
        <strain evidence="1">Strain 138</strain>
        <strain evidence="2">Strain 318</strain>
    </source>
</reference>
<dbReference type="InterPro" id="IPR011473">
    <property type="entry name" value="DUF1579"/>
</dbReference>
<dbReference type="RefSeq" id="WP_367887072.1">
    <property type="nucleotide sequence ID" value="NZ_CP130612.1"/>
</dbReference>
<name>A0AA49JSZ6_9BACT</name>
<keyword evidence="3" id="KW-1185">Reference proteome</keyword>
<evidence type="ECO:0000313" key="2">
    <source>
        <dbReference type="EMBL" id="WKW14284.1"/>
    </source>
</evidence>
<sequence length="154" mass="16717">MSVPARLQAALGDWEGRNQLWFEPGSDAIECATTAEVRAEASGRMLAVRYQWSHDGKPCEGILLLGDDLKAGRCDAAWADSFHNGHRLMPLTGPAAGEGVPDLRGSYPAPPGPDWGWRITLEQPGADALLLRMYNITPDGTEALAVEASYSRRR</sequence>
<dbReference type="EMBL" id="CP130613">
    <property type="protein sequence ID" value="WKW14284.1"/>
    <property type="molecule type" value="Genomic_DNA"/>
</dbReference>
<dbReference type="AlphaFoldDB" id="A0AA49JSZ6"/>
<dbReference type="Pfam" id="PF07617">
    <property type="entry name" value="DUF1579"/>
    <property type="match status" value="1"/>
</dbReference>